<evidence type="ECO:0000256" key="6">
    <source>
        <dbReference type="ARBA" id="ARBA00022749"/>
    </source>
</evidence>
<keyword evidence="7 11" id="KW-0658">Purine biosynthesis</keyword>
<evidence type="ECO:0000256" key="9">
    <source>
        <dbReference type="ARBA" id="ARBA00022962"/>
    </source>
</evidence>
<dbReference type="GO" id="GO:0003921">
    <property type="term" value="F:GMP synthase activity"/>
    <property type="evidence" value="ECO:0007669"/>
    <property type="project" value="InterPro"/>
</dbReference>
<dbReference type="SUPFAM" id="SSF52317">
    <property type="entry name" value="Class I glutamine amidotransferase-like"/>
    <property type="match status" value="1"/>
</dbReference>
<comment type="function">
    <text evidence="1">Catalyzes the synthesis of GMP from XMP.</text>
</comment>
<dbReference type="AlphaFoldDB" id="A0A4R9JWJ2"/>
<comment type="pathway">
    <text evidence="2">Purine metabolism; GMP biosynthesis; GMP from XMP (L-Gln route): step 1/1.</text>
</comment>
<dbReference type="SUPFAM" id="SSF54810">
    <property type="entry name" value="GMP synthetase C-terminal dimerisation domain"/>
    <property type="match status" value="2"/>
</dbReference>
<keyword evidence="5 11" id="KW-0547">Nucleotide-binding</keyword>
<feature type="domain" description="GMPS ATP-PPase" evidence="12">
    <location>
        <begin position="196"/>
        <end position="392"/>
    </location>
</feature>
<organism evidence="13 14">
    <name type="scientific">Leptospira ognonensis</name>
    <dbReference type="NCBI Taxonomy" id="2484945"/>
    <lineage>
        <taxon>Bacteria</taxon>
        <taxon>Pseudomonadati</taxon>
        <taxon>Spirochaetota</taxon>
        <taxon>Spirochaetia</taxon>
        <taxon>Leptospirales</taxon>
        <taxon>Leptospiraceae</taxon>
        <taxon>Leptospira</taxon>
    </lineage>
</organism>
<dbReference type="NCBIfam" id="TIGR00888">
    <property type="entry name" value="guaA_Nterm"/>
    <property type="match status" value="1"/>
</dbReference>
<dbReference type="PROSITE" id="PS51273">
    <property type="entry name" value="GATASE_TYPE_1"/>
    <property type="match status" value="1"/>
</dbReference>
<reference evidence="13" key="1">
    <citation type="journal article" date="2019" name="PLoS Negl. Trop. Dis.">
        <title>Revisiting the worldwide diversity of Leptospira species in the environment.</title>
        <authorList>
            <person name="Vincent A.T."/>
            <person name="Schiettekatte O."/>
            <person name="Bourhy P."/>
            <person name="Veyrier F.J."/>
            <person name="Picardeau M."/>
        </authorList>
    </citation>
    <scope>NUCLEOTIDE SEQUENCE [LARGE SCALE GENOMIC DNA]</scope>
    <source>
        <strain evidence="13">201702476</strain>
    </source>
</reference>
<dbReference type="InterPro" id="IPR022310">
    <property type="entry name" value="NAD/GMP_synthase"/>
</dbReference>
<dbReference type="CDD" id="cd01997">
    <property type="entry name" value="GMP_synthase_C"/>
    <property type="match status" value="1"/>
</dbReference>
<dbReference type="PANTHER" id="PTHR11922">
    <property type="entry name" value="GMP SYNTHASE-RELATED"/>
    <property type="match status" value="1"/>
</dbReference>
<dbReference type="Gene3D" id="3.40.50.620">
    <property type="entry name" value="HUPs"/>
    <property type="match status" value="1"/>
</dbReference>
<dbReference type="InterPro" id="IPR025777">
    <property type="entry name" value="GMPS_ATP_PPase_dom"/>
</dbReference>
<keyword evidence="9" id="KW-0315">Glutamine amidotransferase</keyword>
<evidence type="ECO:0000256" key="10">
    <source>
        <dbReference type="ARBA" id="ARBA00030464"/>
    </source>
</evidence>
<dbReference type="Pfam" id="PF02540">
    <property type="entry name" value="NAD_synthase"/>
    <property type="match status" value="1"/>
</dbReference>
<evidence type="ECO:0000256" key="8">
    <source>
        <dbReference type="ARBA" id="ARBA00022840"/>
    </source>
</evidence>
<dbReference type="UniPathway" id="UPA00189">
    <property type="reaction ID" value="UER00296"/>
</dbReference>
<evidence type="ECO:0000313" key="13">
    <source>
        <dbReference type="EMBL" id="TGL57363.1"/>
    </source>
</evidence>
<dbReference type="InterPro" id="IPR004739">
    <property type="entry name" value="GMP_synth_GATase"/>
</dbReference>
<evidence type="ECO:0000256" key="1">
    <source>
        <dbReference type="ARBA" id="ARBA00002332"/>
    </source>
</evidence>
<evidence type="ECO:0000259" key="12">
    <source>
        <dbReference type="PROSITE" id="PS51553"/>
    </source>
</evidence>
<dbReference type="PANTHER" id="PTHR11922:SF2">
    <property type="entry name" value="GMP SYNTHASE [GLUTAMINE-HYDROLYZING]"/>
    <property type="match status" value="1"/>
</dbReference>
<proteinExistence type="predicted"/>
<protein>
    <recommendedName>
        <fullName evidence="3">GMP synthase (glutamine-hydrolyzing)</fullName>
        <ecNumber evidence="3">6.3.5.2</ecNumber>
    </recommendedName>
    <alternativeName>
        <fullName evidence="10">GMP synthetase</fullName>
    </alternativeName>
</protein>
<dbReference type="PRINTS" id="PR00099">
    <property type="entry name" value="CPSGATASE"/>
</dbReference>
<dbReference type="GO" id="GO:0005829">
    <property type="term" value="C:cytosol"/>
    <property type="evidence" value="ECO:0007669"/>
    <property type="project" value="TreeGrafter"/>
</dbReference>
<dbReference type="FunFam" id="3.40.50.880:FF:000047">
    <property type="entry name" value="GMP synthase [glutamine-hydrolyzing] subunit A"/>
    <property type="match status" value="1"/>
</dbReference>
<evidence type="ECO:0000313" key="14">
    <source>
        <dbReference type="Proteomes" id="UP000297693"/>
    </source>
</evidence>
<dbReference type="CDD" id="cd01742">
    <property type="entry name" value="GATase1_GMP_Synthase"/>
    <property type="match status" value="1"/>
</dbReference>
<evidence type="ECO:0000256" key="11">
    <source>
        <dbReference type="PROSITE-ProRule" id="PRU00886"/>
    </source>
</evidence>
<evidence type="ECO:0000256" key="4">
    <source>
        <dbReference type="ARBA" id="ARBA00022598"/>
    </source>
</evidence>
<dbReference type="OrthoDB" id="9802219at2"/>
<dbReference type="EC" id="6.3.5.2" evidence="3"/>
<dbReference type="SUPFAM" id="SSF52402">
    <property type="entry name" value="Adenine nucleotide alpha hydrolases-like"/>
    <property type="match status" value="1"/>
</dbReference>
<dbReference type="RefSeq" id="WP_135624485.1">
    <property type="nucleotide sequence ID" value="NZ_RQGD01000035.1"/>
</dbReference>
<evidence type="ECO:0000256" key="3">
    <source>
        <dbReference type="ARBA" id="ARBA00012746"/>
    </source>
</evidence>
<evidence type="ECO:0000256" key="2">
    <source>
        <dbReference type="ARBA" id="ARBA00005153"/>
    </source>
</evidence>
<dbReference type="InterPro" id="IPR017926">
    <property type="entry name" value="GATASE"/>
</dbReference>
<dbReference type="InterPro" id="IPR014729">
    <property type="entry name" value="Rossmann-like_a/b/a_fold"/>
</dbReference>
<keyword evidence="6 11" id="KW-0332">GMP biosynthesis</keyword>
<dbReference type="Pfam" id="PF00958">
    <property type="entry name" value="GMP_synt_C"/>
    <property type="match status" value="1"/>
</dbReference>
<dbReference type="PRINTS" id="PR00096">
    <property type="entry name" value="GATASE"/>
</dbReference>
<dbReference type="Gene3D" id="3.30.300.10">
    <property type="match status" value="2"/>
</dbReference>
<evidence type="ECO:0000256" key="7">
    <source>
        <dbReference type="ARBA" id="ARBA00022755"/>
    </source>
</evidence>
<feature type="binding site" evidence="11">
    <location>
        <begin position="224"/>
        <end position="230"/>
    </location>
    <ligand>
        <name>ATP</name>
        <dbReference type="ChEBI" id="CHEBI:30616"/>
    </ligand>
</feature>
<dbReference type="InterPro" id="IPR029062">
    <property type="entry name" value="Class_I_gatase-like"/>
</dbReference>
<gene>
    <name evidence="13" type="ORF">EHQ58_13795</name>
</gene>
<evidence type="ECO:0000256" key="5">
    <source>
        <dbReference type="ARBA" id="ARBA00022741"/>
    </source>
</evidence>
<dbReference type="Pfam" id="PF00117">
    <property type="entry name" value="GATase"/>
    <property type="match status" value="1"/>
</dbReference>
<keyword evidence="4 13" id="KW-0436">Ligase</keyword>
<dbReference type="NCBIfam" id="NF000848">
    <property type="entry name" value="PRK00074.1"/>
    <property type="match status" value="1"/>
</dbReference>
<dbReference type="PRINTS" id="PR00097">
    <property type="entry name" value="ANTSNTHASEII"/>
</dbReference>
<accession>A0A4R9JWJ2</accession>
<dbReference type="InterPro" id="IPR001674">
    <property type="entry name" value="GMP_synth_C"/>
</dbReference>
<dbReference type="Gene3D" id="3.40.50.880">
    <property type="match status" value="1"/>
</dbReference>
<dbReference type="GO" id="GO:0005524">
    <property type="term" value="F:ATP binding"/>
    <property type="evidence" value="ECO:0007669"/>
    <property type="project" value="UniProtKB-UniRule"/>
</dbReference>
<name>A0A4R9JWJ2_9LEPT</name>
<keyword evidence="14" id="KW-1185">Reference proteome</keyword>
<dbReference type="PROSITE" id="PS51553">
    <property type="entry name" value="GMPS_ATP_PPASE"/>
    <property type="match status" value="1"/>
</dbReference>
<comment type="caution">
    <text evidence="13">The sequence shown here is derived from an EMBL/GenBank/DDBJ whole genome shotgun (WGS) entry which is preliminary data.</text>
</comment>
<dbReference type="Proteomes" id="UP000297693">
    <property type="component" value="Unassembled WGS sequence"/>
</dbReference>
<sequence>MKSDKKIAVIDFGGQYAHLIASRVRRLGAYTEIVSNEESIEKYKEYSGIILSGGPSSVYEPDAPLLPDAFFELNKPILGICYGHQLLMQKLGGEVISSNSKEYGPASLHLLRNESSLLTAGVNDQTIVWMSHGDEVTKLPPGFSVKGESEHCRYAFVSNETEKKYGIQFHPEVTHSIEGGKILSNFIEICGVANTWNLKSFLDQEIAVLQTKVPVGKNVFLLVSGGVDSSVAYLLLAKALGKERVKGLLVDTGFMRKNEVSDLKANLNSMGFDLTVWDASEAFYSGLKDKSEPEEKRRIVGDLFLSVQAKAVESMKLDSDNWILGQGTIYPDTIESGGTKHSHKIKTHHNRVPAIQDLIEAGKIVEPIADLYKDEVRELGKMLGLPDFWIERHPFPGPGLVVRMIASKENRGEKILPRLEALLTSRNKPVGAGVLPIQSVGVQGDQRSYAHAAVLSDPGKSWKELDEISILITNSIKELNRVVFMPGVSQLPSRFAYTELKMDQAHADLLREADAIVNRIIFEKKIHKEIWQMPVVLIPASLKEGTYGIVLRPVESREAMTANFYEMDISILSEISAEILKLEAITAVFYDLTHKPPGTIEWE</sequence>
<keyword evidence="8 11" id="KW-0067">ATP-binding</keyword>
<dbReference type="EMBL" id="RQGD01000035">
    <property type="protein sequence ID" value="TGL57363.1"/>
    <property type="molecule type" value="Genomic_DNA"/>
</dbReference>